<feature type="compositionally biased region" description="Basic and acidic residues" evidence="1">
    <location>
        <begin position="450"/>
        <end position="459"/>
    </location>
</feature>
<dbReference type="PANTHER" id="PTHR43319:SF3">
    <property type="entry name" value="BETA-LACTAMASE-RELATED DOMAIN-CONTAINING PROTEIN"/>
    <property type="match status" value="1"/>
</dbReference>
<feature type="region of interest" description="Disordered" evidence="1">
    <location>
        <begin position="445"/>
        <end position="478"/>
    </location>
</feature>
<dbReference type="AlphaFoldDB" id="A0A562V217"/>
<proteinExistence type="predicted"/>
<keyword evidence="4" id="KW-1185">Reference proteome</keyword>
<dbReference type="SUPFAM" id="SSF56601">
    <property type="entry name" value="beta-lactamase/transpeptidase-like"/>
    <property type="match status" value="1"/>
</dbReference>
<evidence type="ECO:0000313" key="4">
    <source>
        <dbReference type="Proteomes" id="UP000321617"/>
    </source>
</evidence>
<organism evidence="3 4">
    <name type="scientific">Stackebrandtia albiflava</name>
    <dbReference type="NCBI Taxonomy" id="406432"/>
    <lineage>
        <taxon>Bacteria</taxon>
        <taxon>Bacillati</taxon>
        <taxon>Actinomycetota</taxon>
        <taxon>Actinomycetes</taxon>
        <taxon>Glycomycetales</taxon>
        <taxon>Glycomycetaceae</taxon>
        <taxon>Stackebrandtia</taxon>
    </lineage>
</organism>
<accession>A0A562V217</accession>
<dbReference type="Gene3D" id="3.40.710.10">
    <property type="entry name" value="DD-peptidase/beta-lactamase superfamily"/>
    <property type="match status" value="1"/>
</dbReference>
<dbReference type="InterPro" id="IPR052907">
    <property type="entry name" value="Beta-lactamase/esterase"/>
</dbReference>
<evidence type="ECO:0000313" key="3">
    <source>
        <dbReference type="EMBL" id="TWJ11939.1"/>
    </source>
</evidence>
<evidence type="ECO:0000256" key="1">
    <source>
        <dbReference type="SAM" id="MobiDB-lite"/>
    </source>
</evidence>
<sequence length="478" mass="51058">MNPPFEIHGTTTPEFAGVRAEFAAAMAEETHDAGAQLAVYHRGALVVDLAAGALRGDSLTGVFSIGKGAAHLVVALLVQDGVLALDRRVTDHWPEFAAHGKAELTLRQLLEHRAGLIGVTGGFSMDELADDRVIAERLARQRPFWRPGTGYGYHAFTIGALTGEVVRRATGRSIQEWFEARVRAPYGLDLHLGLPEDREHRFVPVRPMLPVNRQAPPPRPLETLLGVAFNANGPTATDLSEFANRRRTRALGQSSAGAVGNARGAAGMYAVALGAPGRPGLLAPETVARFARLATPGTDLVTEETDHFGLGFERPPAARYPGLGDTAFGHSGAAGSQAFADPATGIAYGYVRRRFPMPPGGGGAAENDRLVASVLDAVRAIRLPGHSQQAVQDAPEDVVEPVGGVGRVSGGEHRRQMGTVTGRHGVPQVRPPARRVLRPVVQLVTHQHRDRPVEHRESRQLPGRGRGMAGEDRHGVFQ</sequence>
<feature type="compositionally biased region" description="Basic and acidic residues" evidence="1">
    <location>
        <begin position="469"/>
        <end position="478"/>
    </location>
</feature>
<dbReference type="InterPro" id="IPR001466">
    <property type="entry name" value="Beta-lactam-related"/>
</dbReference>
<dbReference type="Proteomes" id="UP000321617">
    <property type="component" value="Unassembled WGS sequence"/>
</dbReference>
<dbReference type="EMBL" id="VLLL01000006">
    <property type="protein sequence ID" value="TWJ11939.1"/>
    <property type="molecule type" value="Genomic_DNA"/>
</dbReference>
<gene>
    <name evidence="3" type="ORF">LX16_2682</name>
</gene>
<protein>
    <submittedName>
        <fullName evidence="3">CubicO group peptidase (Beta-lactamase class C family)</fullName>
    </submittedName>
</protein>
<dbReference type="PANTHER" id="PTHR43319">
    <property type="entry name" value="BETA-LACTAMASE-RELATED"/>
    <property type="match status" value="1"/>
</dbReference>
<reference evidence="3 4" key="1">
    <citation type="journal article" date="2013" name="Stand. Genomic Sci.">
        <title>Genomic Encyclopedia of Type Strains, Phase I: The one thousand microbial genomes (KMG-I) project.</title>
        <authorList>
            <person name="Kyrpides N.C."/>
            <person name="Woyke T."/>
            <person name="Eisen J.A."/>
            <person name="Garrity G."/>
            <person name="Lilburn T.G."/>
            <person name="Beck B.J."/>
            <person name="Whitman W.B."/>
            <person name="Hugenholtz P."/>
            <person name="Klenk H.P."/>
        </authorList>
    </citation>
    <scope>NUCLEOTIDE SEQUENCE [LARGE SCALE GENOMIC DNA]</scope>
    <source>
        <strain evidence="3 4">DSM 45044</strain>
    </source>
</reference>
<evidence type="ECO:0000259" key="2">
    <source>
        <dbReference type="Pfam" id="PF00144"/>
    </source>
</evidence>
<feature type="region of interest" description="Disordered" evidence="1">
    <location>
        <begin position="407"/>
        <end position="429"/>
    </location>
</feature>
<name>A0A562V217_9ACTN</name>
<dbReference type="InterPro" id="IPR012338">
    <property type="entry name" value="Beta-lactam/transpept-like"/>
</dbReference>
<comment type="caution">
    <text evidence="3">The sequence shown here is derived from an EMBL/GenBank/DDBJ whole genome shotgun (WGS) entry which is preliminary data.</text>
</comment>
<feature type="domain" description="Beta-lactamase-related" evidence="2">
    <location>
        <begin position="26"/>
        <end position="372"/>
    </location>
</feature>
<dbReference type="Pfam" id="PF00144">
    <property type="entry name" value="Beta-lactamase"/>
    <property type="match status" value="1"/>
</dbReference>